<evidence type="ECO:0000313" key="1">
    <source>
        <dbReference type="EMBL" id="KAJ5523928.1"/>
    </source>
</evidence>
<name>A0AAD6CIU4_9EURO</name>
<sequence>MTSKSPGSFSQIPPKAAGPWKSSLAIDHGLNASGVIPAGSEDAESSAISPIIISPNGDLIIEYADTILAKGSVFWQVSRDMLVRNCSYFRALLDLNKFSEGVNLAQQLKYIETSTESKPALILKDSPAQVTLPVVGITANSTTSLYGADVLGLFLKILCLESMDDSVRNLFNNAFKLEPPSVIARLIQVADSFNAPDVIESALRSVGYQYGKKGRSSLCSFSTALLKMNEDRLRQIALISKVLKDYDVTRVMTHTLILLGSKYWHNGPHLPDREFLLWQYLPDKIEEELYYRRRCIMSTITDLQAHFLRAYGVLEDTNPVPPVPAQRSIAMAFATSHKRHFQCRAGLANGSECDIFQAGQLIRFFAMRSKTVFIGSNLIDPEFNTDPGSQGEDGQGNQSDLFDLSDIIAILTTLKEFPDYQVDANHGSCGIKRRIVPIIPSIENLLLNPKSLIGLDYGRWFDAFTRRATEWKTAQRAYCVDIRQSLIYAVHDSEKGPHRILPAANRDARLLFTAHKRNWEA</sequence>
<dbReference type="AlphaFoldDB" id="A0AAD6CIU4"/>
<protein>
    <recommendedName>
        <fullName evidence="3">BTB domain-containing protein</fullName>
    </recommendedName>
</protein>
<reference evidence="1 2" key="1">
    <citation type="journal article" date="2023" name="IMA Fungus">
        <title>Comparative genomic study of the Penicillium genus elucidates a diverse pangenome and 15 lateral gene transfer events.</title>
        <authorList>
            <person name="Petersen C."/>
            <person name="Sorensen T."/>
            <person name="Nielsen M.R."/>
            <person name="Sondergaard T.E."/>
            <person name="Sorensen J.L."/>
            <person name="Fitzpatrick D.A."/>
            <person name="Frisvad J.C."/>
            <person name="Nielsen K.L."/>
        </authorList>
    </citation>
    <scope>NUCLEOTIDE SEQUENCE [LARGE SCALE GENOMIC DNA]</scope>
    <source>
        <strain evidence="1 2">IBT 35679</strain>
    </source>
</reference>
<proteinExistence type="predicted"/>
<organism evidence="1 2">
    <name type="scientific">Penicillium frequentans</name>
    <dbReference type="NCBI Taxonomy" id="3151616"/>
    <lineage>
        <taxon>Eukaryota</taxon>
        <taxon>Fungi</taxon>
        <taxon>Dikarya</taxon>
        <taxon>Ascomycota</taxon>
        <taxon>Pezizomycotina</taxon>
        <taxon>Eurotiomycetes</taxon>
        <taxon>Eurotiomycetidae</taxon>
        <taxon>Eurotiales</taxon>
        <taxon>Aspergillaceae</taxon>
        <taxon>Penicillium</taxon>
    </lineage>
</organism>
<evidence type="ECO:0000313" key="2">
    <source>
        <dbReference type="Proteomes" id="UP001220324"/>
    </source>
</evidence>
<keyword evidence="2" id="KW-1185">Reference proteome</keyword>
<dbReference type="Proteomes" id="UP001220324">
    <property type="component" value="Unassembled WGS sequence"/>
</dbReference>
<dbReference type="EMBL" id="JAQIZZ010000008">
    <property type="protein sequence ID" value="KAJ5523928.1"/>
    <property type="molecule type" value="Genomic_DNA"/>
</dbReference>
<gene>
    <name evidence="1" type="ORF">N7494_010578</name>
</gene>
<comment type="caution">
    <text evidence="1">The sequence shown here is derived from an EMBL/GenBank/DDBJ whole genome shotgun (WGS) entry which is preliminary data.</text>
</comment>
<evidence type="ECO:0008006" key="3">
    <source>
        <dbReference type="Google" id="ProtNLM"/>
    </source>
</evidence>
<accession>A0AAD6CIU4</accession>